<comment type="catalytic activity">
    <reaction evidence="8">
        <text>L-tyrosyl-[protein] + ATP = O-(5'-adenylyl)-L-tyrosyl-[protein] + diphosphate</text>
        <dbReference type="Rhea" id="RHEA:54288"/>
        <dbReference type="Rhea" id="RHEA-COMP:10136"/>
        <dbReference type="Rhea" id="RHEA-COMP:13846"/>
        <dbReference type="ChEBI" id="CHEBI:30616"/>
        <dbReference type="ChEBI" id="CHEBI:33019"/>
        <dbReference type="ChEBI" id="CHEBI:46858"/>
        <dbReference type="ChEBI" id="CHEBI:83624"/>
        <dbReference type="EC" id="2.7.7.108"/>
    </reaction>
</comment>
<dbReference type="PANTHER" id="PTHR32057:SF14">
    <property type="entry name" value="PROTEIN ADENYLYLTRANSFERASE SELO, MITOCHONDRIAL"/>
    <property type="match status" value="1"/>
</dbReference>
<evidence type="ECO:0000256" key="8">
    <source>
        <dbReference type="HAMAP-Rule" id="MF_00692"/>
    </source>
</evidence>
<feature type="binding site" evidence="8">
    <location>
        <position position="158"/>
    </location>
    <ligand>
        <name>ATP</name>
        <dbReference type="ChEBI" id="CHEBI:30616"/>
    </ligand>
</feature>
<comment type="function">
    <text evidence="8">Nucleotidyltransferase involved in the post-translational modification of proteins. It can catalyze the addition of adenosine monophosphate (AMP) or uridine monophosphate (UMP) to a protein, resulting in modifications known as AMPylation and UMPylation.</text>
</comment>
<evidence type="ECO:0000256" key="5">
    <source>
        <dbReference type="ARBA" id="ARBA00022741"/>
    </source>
</evidence>
<keyword evidence="5 8" id="KW-0547">Nucleotide-binding</keyword>
<sequence>MLGDVKPVPDYVLNGISLLNLTNLAQILLKRNQKADKRFTEVPWSATLYLKLNKMEQLSSKIYKKEFVDTFAGDDSGTLTPRQTPGVLYSKAKPTPVEKVTLLTWSDTLANELGIAKPTEQQDIDILGGNRVTDSMYPYAACYAGHQFGNWAGQLGDGRAITLGEWEAADGKTWELQLKGAGLTPYSRRADGRAVLRSSVREYLMSEAMHYLGVPTTRALSLVSTGEPVLRDMFYNGNAAYEPGAVVMRVAPSFLRFGNFEMLNARKEHDNLRQLVDWTISRYYPHITGEDKVIDWFKEVVDRTAKLMVEWMRVGFVHGVMNTDNMSILGLTIDYGPYSFVDNFDPNFTPNTTDLPGRRYAFGKQPSIGYWNLGALAGALLPLADKDKLVETLESFKDVYWTEYYAMMGRKLGLDQVSQLDRDLISQFEKTLTEIQPDMTIFFQLLIDLPLSVEGEEAVADHFKQALYDDLSAEQKTAFYTLISNYLERLNTNKIRRSDSQEMMRKANPRFVLRNYLLHQAIEGLEKGDDVLFVKLQEAIKEPYSDKFDEFFQTRPEWASQKAGCSMLSCSS</sequence>
<comment type="catalytic activity">
    <reaction evidence="8">
        <text>L-tyrosyl-[protein] + UTP = O-(5'-uridylyl)-L-tyrosyl-[protein] + diphosphate</text>
        <dbReference type="Rhea" id="RHEA:83887"/>
        <dbReference type="Rhea" id="RHEA-COMP:10136"/>
        <dbReference type="Rhea" id="RHEA-COMP:20238"/>
        <dbReference type="ChEBI" id="CHEBI:33019"/>
        <dbReference type="ChEBI" id="CHEBI:46398"/>
        <dbReference type="ChEBI" id="CHEBI:46858"/>
        <dbReference type="ChEBI" id="CHEBI:90602"/>
    </reaction>
</comment>
<evidence type="ECO:0000313" key="10">
    <source>
        <dbReference type="Proteomes" id="UP000185924"/>
    </source>
</evidence>
<feature type="active site" description="Proton acceptor" evidence="8">
    <location>
        <position position="324"/>
    </location>
</feature>
<evidence type="ECO:0000256" key="1">
    <source>
        <dbReference type="ARBA" id="ARBA00009747"/>
    </source>
</evidence>
<protein>
    <recommendedName>
        <fullName evidence="8">Protein nucleotidyltransferase YdiU</fullName>
        <ecNumber evidence="8">2.7.7.-</ecNumber>
    </recommendedName>
    <alternativeName>
        <fullName evidence="8">Protein adenylyltransferase YdiU</fullName>
        <ecNumber evidence="8">2.7.7.108</ecNumber>
    </alternativeName>
    <alternativeName>
        <fullName evidence="8">Protein uridylyltransferase YdiU</fullName>
        <ecNumber evidence="8">2.7.7.-</ecNumber>
    </alternativeName>
</protein>
<comment type="catalytic activity">
    <reaction evidence="8">
        <text>L-seryl-[protein] + ATP = 3-O-(5'-adenylyl)-L-seryl-[protein] + diphosphate</text>
        <dbReference type="Rhea" id="RHEA:58120"/>
        <dbReference type="Rhea" id="RHEA-COMP:9863"/>
        <dbReference type="Rhea" id="RHEA-COMP:15073"/>
        <dbReference type="ChEBI" id="CHEBI:29999"/>
        <dbReference type="ChEBI" id="CHEBI:30616"/>
        <dbReference type="ChEBI" id="CHEBI:33019"/>
        <dbReference type="ChEBI" id="CHEBI:142516"/>
        <dbReference type="EC" id="2.7.7.108"/>
    </reaction>
</comment>
<feature type="binding site" evidence="8">
    <location>
        <position position="249"/>
    </location>
    <ligand>
        <name>ATP</name>
        <dbReference type="ChEBI" id="CHEBI:30616"/>
    </ligand>
</feature>
<keyword evidence="4 8" id="KW-0479">Metal-binding</keyword>
<dbReference type="HAMAP" id="MF_00692">
    <property type="entry name" value="SelO"/>
    <property type="match status" value="1"/>
</dbReference>
<feature type="binding site" evidence="8">
    <location>
        <position position="334"/>
    </location>
    <ligand>
        <name>ATP</name>
        <dbReference type="ChEBI" id="CHEBI:30616"/>
    </ligand>
</feature>
<proteinExistence type="inferred from homology"/>
<feature type="binding site" evidence="8">
    <location>
        <position position="192"/>
    </location>
    <ligand>
        <name>ATP</name>
        <dbReference type="ChEBI" id="CHEBI:30616"/>
    </ligand>
</feature>
<dbReference type="NCBIfam" id="NF000658">
    <property type="entry name" value="PRK00029.1"/>
    <property type="match status" value="1"/>
</dbReference>
<feature type="binding site" evidence="8">
    <location>
        <position position="159"/>
    </location>
    <ligand>
        <name>ATP</name>
        <dbReference type="ChEBI" id="CHEBI:30616"/>
    </ligand>
</feature>
<feature type="binding site" evidence="8">
    <location>
        <position position="156"/>
    </location>
    <ligand>
        <name>ATP</name>
        <dbReference type="ChEBI" id="CHEBI:30616"/>
    </ligand>
</feature>
<name>A0A1N6ZKJ3_9BACT</name>
<feature type="binding site" evidence="8">
    <location>
        <position position="179"/>
    </location>
    <ligand>
        <name>ATP</name>
        <dbReference type="ChEBI" id="CHEBI:30616"/>
    </ligand>
</feature>
<evidence type="ECO:0000256" key="2">
    <source>
        <dbReference type="ARBA" id="ARBA00022679"/>
    </source>
</evidence>
<evidence type="ECO:0000256" key="4">
    <source>
        <dbReference type="ARBA" id="ARBA00022723"/>
    </source>
</evidence>
<dbReference type="GO" id="GO:0070733">
    <property type="term" value="F:AMPylase activity"/>
    <property type="evidence" value="ECO:0007669"/>
    <property type="project" value="UniProtKB-EC"/>
</dbReference>
<keyword evidence="6 8" id="KW-0067">ATP-binding</keyword>
<feature type="binding site" evidence="8">
    <location>
        <position position="334"/>
    </location>
    <ligand>
        <name>Mg(2+)</name>
        <dbReference type="ChEBI" id="CHEBI:18420"/>
    </ligand>
</feature>
<dbReference type="GO" id="GO:0000287">
    <property type="term" value="F:magnesium ion binding"/>
    <property type="evidence" value="ECO:0007669"/>
    <property type="project" value="UniProtKB-UniRule"/>
</dbReference>
<evidence type="ECO:0000256" key="6">
    <source>
        <dbReference type="ARBA" id="ARBA00022840"/>
    </source>
</evidence>
<keyword evidence="3 8" id="KW-0548">Nucleotidyltransferase</keyword>
<comment type="similarity">
    <text evidence="1 8">Belongs to the SELO family.</text>
</comment>
<reference evidence="10" key="1">
    <citation type="submission" date="2017-01" db="EMBL/GenBank/DDBJ databases">
        <authorList>
            <person name="Varghese N."/>
            <person name="Submissions S."/>
        </authorList>
    </citation>
    <scope>NUCLEOTIDE SEQUENCE [LARGE SCALE GENOMIC DNA]</scope>
    <source>
        <strain evidence="10">DM9</strain>
    </source>
</reference>
<feature type="binding site" evidence="8">
    <location>
        <position position="191"/>
    </location>
    <ligand>
        <name>ATP</name>
        <dbReference type="ChEBI" id="CHEBI:30616"/>
    </ligand>
</feature>
<organism evidence="9 10">
    <name type="scientific">Pontibacter lucknowensis</name>
    <dbReference type="NCBI Taxonomy" id="1077936"/>
    <lineage>
        <taxon>Bacteria</taxon>
        <taxon>Pseudomonadati</taxon>
        <taxon>Bacteroidota</taxon>
        <taxon>Cytophagia</taxon>
        <taxon>Cytophagales</taxon>
        <taxon>Hymenobacteraceae</taxon>
        <taxon>Pontibacter</taxon>
    </lineage>
</organism>
<gene>
    <name evidence="8" type="primary">ydiU</name>
    <name evidence="8" type="synonym">selO</name>
    <name evidence="9" type="ORF">SAMN05421545_3045</name>
</gene>
<keyword evidence="10" id="KW-1185">Reference proteome</keyword>
<comment type="catalytic activity">
    <reaction evidence="8">
        <text>L-threonyl-[protein] + ATP = 3-O-(5'-adenylyl)-L-threonyl-[protein] + diphosphate</text>
        <dbReference type="Rhea" id="RHEA:54292"/>
        <dbReference type="Rhea" id="RHEA-COMP:11060"/>
        <dbReference type="Rhea" id="RHEA-COMP:13847"/>
        <dbReference type="ChEBI" id="CHEBI:30013"/>
        <dbReference type="ChEBI" id="CHEBI:30616"/>
        <dbReference type="ChEBI" id="CHEBI:33019"/>
        <dbReference type="ChEBI" id="CHEBI:138113"/>
        <dbReference type="EC" id="2.7.7.108"/>
    </reaction>
</comment>
<comment type="cofactor">
    <cofactor evidence="8">
        <name>Mg(2+)</name>
        <dbReference type="ChEBI" id="CHEBI:18420"/>
    </cofactor>
    <cofactor evidence="8">
        <name>Mn(2+)</name>
        <dbReference type="ChEBI" id="CHEBI:29035"/>
    </cofactor>
</comment>
<dbReference type="AlphaFoldDB" id="A0A1N6ZKJ3"/>
<dbReference type="PANTHER" id="PTHR32057">
    <property type="entry name" value="PROTEIN ADENYLYLTRANSFERASE SELO, MITOCHONDRIAL"/>
    <property type="match status" value="1"/>
</dbReference>
<keyword evidence="2 8" id="KW-0808">Transferase</keyword>
<keyword evidence="7 8" id="KW-0460">Magnesium</keyword>
<dbReference type="EC" id="2.7.7.-" evidence="8"/>
<feature type="binding site" evidence="8">
    <location>
        <position position="325"/>
    </location>
    <ligand>
        <name>Mg(2+)</name>
        <dbReference type="ChEBI" id="CHEBI:18420"/>
    </ligand>
</feature>
<accession>A0A1N6ZKJ3</accession>
<evidence type="ECO:0000256" key="3">
    <source>
        <dbReference type="ARBA" id="ARBA00022695"/>
    </source>
</evidence>
<comment type="catalytic activity">
    <reaction evidence="8">
        <text>L-histidyl-[protein] + UTP = N(tele)-(5'-uridylyl)-L-histidyl-[protein] + diphosphate</text>
        <dbReference type="Rhea" id="RHEA:83891"/>
        <dbReference type="Rhea" id="RHEA-COMP:9745"/>
        <dbReference type="Rhea" id="RHEA-COMP:20239"/>
        <dbReference type="ChEBI" id="CHEBI:29979"/>
        <dbReference type="ChEBI" id="CHEBI:33019"/>
        <dbReference type="ChEBI" id="CHEBI:46398"/>
        <dbReference type="ChEBI" id="CHEBI:233474"/>
    </reaction>
</comment>
<feature type="binding site" evidence="8">
    <location>
        <position position="256"/>
    </location>
    <ligand>
        <name>ATP</name>
        <dbReference type="ChEBI" id="CHEBI:30616"/>
    </ligand>
</feature>
<comment type="catalytic activity">
    <reaction evidence="8">
        <text>L-seryl-[protein] + UTP = O-(5'-uridylyl)-L-seryl-[protein] + diphosphate</text>
        <dbReference type="Rhea" id="RHEA:64604"/>
        <dbReference type="Rhea" id="RHEA-COMP:9863"/>
        <dbReference type="Rhea" id="RHEA-COMP:16635"/>
        <dbReference type="ChEBI" id="CHEBI:29999"/>
        <dbReference type="ChEBI" id="CHEBI:33019"/>
        <dbReference type="ChEBI" id="CHEBI:46398"/>
        <dbReference type="ChEBI" id="CHEBI:156051"/>
    </reaction>
</comment>
<dbReference type="STRING" id="1077936.SAMN05421545_3045"/>
<dbReference type="InterPro" id="IPR003846">
    <property type="entry name" value="SelO"/>
</dbReference>
<dbReference type="GO" id="GO:0030145">
    <property type="term" value="F:manganese ion binding"/>
    <property type="evidence" value="ECO:0007669"/>
    <property type="project" value="UniProtKB-UniRule"/>
</dbReference>
<dbReference type="EC" id="2.7.7.108" evidence="8"/>
<dbReference type="EMBL" id="FTNM01000004">
    <property type="protein sequence ID" value="SIR27339.1"/>
    <property type="molecule type" value="Genomic_DNA"/>
</dbReference>
<keyword evidence="8" id="KW-0464">Manganese</keyword>
<dbReference type="Proteomes" id="UP000185924">
    <property type="component" value="Unassembled WGS sequence"/>
</dbReference>
<evidence type="ECO:0000313" key="9">
    <source>
        <dbReference type="EMBL" id="SIR27339.1"/>
    </source>
</evidence>
<dbReference type="Pfam" id="PF02696">
    <property type="entry name" value="SelO"/>
    <property type="match status" value="1"/>
</dbReference>
<evidence type="ECO:0000256" key="7">
    <source>
        <dbReference type="ARBA" id="ARBA00022842"/>
    </source>
</evidence>
<dbReference type="GO" id="GO:0005524">
    <property type="term" value="F:ATP binding"/>
    <property type="evidence" value="ECO:0007669"/>
    <property type="project" value="UniProtKB-UniRule"/>
</dbReference>